<gene>
    <name evidence="1" type="ORF">FNU76_23915</name>
</gene>
<reference evidence="2" key="1">
    <citation type="submission" date="2019-07" db="EMBL/GenBank/DDBJ databases">
        <title>Chitinimonas sp. nov., isolated from Ny-Alesund, arctica soil.</title>
        <authorList>
            <person name="Xu Q."/>
            <person name="Peng F."/>
        </authorList>
    </citation>
    <scope>NUCLEOTIDE SEQUENCE [LARGE SCALE GENOMIC DNA]</scope>
    <source>
        <strain evidence="2">R3-44</strain>
    </source>
</reference>
<dbReference type="RefSeq" id="WP_144280525.1">
    <property type="nucleotide sequence ID" value="NZ_CP041730.1"/>
</dbReference>
<dbReference type="KEGG" id="cari:FNU76_23915"/>
<dbReference type="EMBL" id="CP041730">
    <property type="protein sequence ID" value="QDQ29151.1"/>
    <property type="molecule type" value="Genomic_DNA"/>
</dbReference>
<name>A0A516SLW8_9NEIS</name>
<dbReference type="AlphaFoldDB" id="A0A516SLW8"/>
<dbReference type="OrthoDB" id="9961058at2"/>
<organism evidence="1 2">
    <name type="scientific">Chitinimonas arctica</name>
    <dbReference type="NCBI Taxonomy" id="2594795"/>
    <lineage>
        <taxon>Bacteria</taxon>
        <taxon>Pseudomonadati</taxon>
        <taxon>Pseudomonadota</taxon>
        <taxon>Betaproteobacteria</taxon>
        <taxon>Neisseriales</taxon>
        <taxon>Chitinibacteraceae</taxon>
        <taxon>Chitinimonas</taxon>
    </lineage>
</organism>
<protein>
    <submittedName>
        <fullName evidence="1">Uncharacterized protein</fullName>
    </submittedName>
</protein>
<keyword evidence="2" id="KW-1185">Reference proteome</keyword>
<proteinExistence type="predicted"/>
<dbReference type="Proteomes" id="UP000317550">
    <property type="component" value="Chromosome"/>
</dbReference>
<sequence length="214" mass="23306">MDIEAELSTATIIALPDTHSESTARVKAENLLRSGKVKIFFIEFQRSAATTNKILMAQYGTSLNSAISEMLDVGTTEKDAEKILPAYFNGINPGDNQPNLIKLTAIAIGIGVQVLACDMNYNLAPDAFKIMGLRENTSLFLSEGLSLRDTHTAQMVSAYLRTASGLGTGRLMLWGGNHFSSNLPFSHYPDATLQKHLRDTGLAVHVATDEEMKE</sequence>
<evidence type="ECO:0000313" key="1">
    <source>
        <dbReference type="EMBL" id="QDQ29151.1"/>
    </source>
</evidence>
<accession>A0A516SLW8</accession>
<evidence type="ECO:0000313" key="2">
    <source>
        <dbReference type="Proteomes" id="UP000317550"/>
    </source>
</evidence>